<proteinExistence type="predicted"/>
<keyword evidence="2" id="KW-1185">Reference proteome</keyword>
<dbReference type="Proteomes" id="UP001143349">
    <property type="component" value="Unassembled WGS sequence"/>
</dbReference>
<dbReference type="RefSeq" id="WP_271179345.1">
    <property type="nucleotide sequence ID" value="NZ_BSFH01000017.1"/>
</dbReference>
<protein>
    <submittedName>
        <fullName evidence="1">Uncharacterized protein</fullName>
    </submittedName>
</protein>
<organism evidence="1 2">
    <name type="scientific">Paracoccus kondratievae</name>
    <dbReference type="NCBI Taxonomy" id="135740"/>
    <lineage>
        <taxon>Bacteria</taxon>
        <taxon>Pseudomonadati</taxon>
        <taxon>Pseudomonadota</taxon>
        <taxon>Alphaproteobacteria</taxon>
        <taxon>Rhodobacterales</taxon>
        <taxon>Paracoccaceae</taxon>
        <taxon>Paracoccus</taxon>
    </lineage>
</organism>
<evidence type="ECO:0000313" key="1">
    <source>
        <dbReference type="EMBL" id="GLK63517.1"/>
    </source>
</evidence>
<name>A0AAD3NX44_9RHOB</name>
<dbReference type="AlphaFoldDB" id="A0AAD3NX44"/>
<gene>
    <name evidence="1" type="ORF">GCM10017635_09870</name>
</gene>
<reference evidence="1" key="1">
    <citation type="journal article" date="2014" name="Int. J. Syst. Evol. Microbiol.">
        <title>Complete genome sequence of Corynebacterium casei LMG S-19264T (=DSM 44701T), isolated from a smear-ripened cheese.</title>
        <authorList>
            <consortium name="US DOE Joint Genome Institute (JGI-PGF)"/>
            <person name="Walter F."/>
            <person name="Albersmeier A."/>
            <person name="Kalinowski J."/>
            <person name="Ruckert C."/>
        </authorList>
    </citation>
    <scope>NUCLEOTIDE SEQUENCE</scope>
    <source>
        <strain evidence="1">VKM B-2222</strain>
    </source>
</reference>
<reference evidence="1" key="2">
    <citation type="submission" date="2023-01" db="EMBL/GenBank/DDBJ databases">
        <authorList>
            <person name="Sun Q."/>
            <person name="Evtushenko L."/>
        </authorList>
    </citation>
    <scope>NUCLEOTIDE SEQUENCE</scope>
    <source>
        <strain evidence="1">VKM B-2222</strain>
    </source>
</reference>
<dbReference type="EMBL" id="BSFH01000017">
    <property type="protein sequence ID" value="GLK63517.1"/>
    <property type="molecule type" value="Genomic_DNA"/>
</dbReference>
<comment type="caution">
    <text evidence="1">The sequence shown here is derived from an EMBL/GenBank/DDBJ whole genome shotgun (WGS) entry which is preliminary data.</text>
</comment>
<accession>A0AAD3NX44</accession>
<evidence type="ECO:0000313" key="2">
    <source>
        <dbReference type="Proteomes" id="UP001143349"/>
    </source>
</evidence>
<sequence>MGRQASKLRDMLIASREAGFIVAGVKAEGDKIELVYETPKDTLPADLINWKRQK</sequence>